<dbReference type="Gene3D" id="3.40.50.2020">
    <property type="match status" value="1"/>
</dbReference>
<dbReference type="PANTHER" id="PTHR11907">
    <property type="entry name" value="AMIDOPHOSPHORIBOSYLTRANSFERASE"/>
    <property type="match status" value="1"/>
</dbReference>
<feature type="region of interest" description="Disordered" evidence="3">
    <location>
        <begin position="710"/>
        <end position="730"/>
    </location>
</feature>
<reference evidence="5 6" key="1">
    <citation type="journal article" date="2014" name="Proc. Natl. Acad. Sci. U.S.A.">
        <title>Trajectory and genomic determinants of fungal-pathogen speciation and host adaptation.</title>
        <authorList>
            <person name="Hu X."/>
            <person name="Xiao G."/>
            <person name="Zheng P."/>
            <person name="Shang Y."/>
            <person name="Su Y."/>
            <person name="Zhang X."/>
            <person name="Liu X."/>
            <person name="Zhan S."/>
            <person name="St Leger R.J."/>
            <person name="Wang C."/>
        </authorList>
    </citation>
    <scope>NUCLEOTIDE SEQUENCE [LARGE SCALE GENOMIC DNA]</scope>
    <source>
        <strain evidence="5 6">ARSEF 549</strain>
    </source>
</reference>
<dbReference type="VEuPathDB" id="FungiDB:MAN_09301"/>
<dbReference type="InterPro" id="IPR017932">
    <property type="entry name" value="GATase_2_dom"/>
</dbReference>
<name>A0A0B4EZB4_METAF</name>
<dbReference type="EMBL" id="AZNF01000016">
    <property type="protein sequence ID" value="KID61017.1"/>
    <property type="molecule type" value="Genomic_DNA"/>
</dbReference>
<dbReference type="SUPFAM" id="SSF56235">
    <property type="entry name" value="N-terminal nucleophile aminohydrolases (Ntn hydrolases)"/>
    <property type="match status" value="1"/>
</dbReference>
<dbReference type="InterPro" id="IPR000836">
    <property type="entry name" value="PRTase_dom"/>
</dbReference>
<dbReference type="InterPro" id="IPR029055">
    <property type="entry name" value="Ntn_hydrolases_N"/>
</dbReference>
<gene>
    <name evidence="5" type="ORF">MAN_09301</name>
</gene>
<dbReference type="Pfam" id="PF13522">
    <property type="entry name" value="GATase_6"/>
    <property type="match status" value="1"/>
</dbReference>
<dbReference type="Gene3D" id="3.60.20.10">
    <property type="entry name" value="Glutamine Phosphoribosylpyrophosphate, subunit 1, domain 1"/>
    <property type="match status" value="2"/>
</dbReference>
<evidence type="ECO:0000313" key="6">
    <source>
        <dbReference type="Proteomes" id="UP000031186"/>
    </source>
</evidence>
<dbReference type="GO" id="GO:0016740">
    <property type="term" value="F:transferase activity"/>
    <property type="evidence" value="ECO:0007669"/>
    <property type="project" value="UniProtKB-KW"/>
</dbReference>
<comment type="caution">
    <text evidence="5">The sequence shown here is derived from an EMBL/GenBank/DDBJ whole genome shotgun (WGS) entry which is preliminary data.</text>
</comment>
<keyword evidence="1" id="KW-0808">Transferase</keyword>
<protein>
    <submittedName>
        <fullName evidence="5">Amidophosphoribosyltransferase</fullName>
    </submittedName>
</protein>
<dbReference type="CDD" id="cd06223">
    <property type="entry name" value="PRTases_typeI"/>
    <property type="match status" value="1"/>
</dbReference>
<keyword evidence="2" id="KW-0315">Glutamine amidotransferase</keyword>
<evidence type="ECO:0000259" key="4">
    <source>
        <dbReference type="PROSITE" id="PS51278"/>
    </source>
</evidence>
<dbReference type="PROSITE" id="PS51278">
    <property type="entry name" value="GATASE_TYPE_2"/>
    <property type="match status" value="1"/>
</dbReference>
<dbReference type="SUPFAM" id="SSF53271">
    <property type="entry name" value="PRTase-like"/>
    <property type="match status" value="1"/>
</dbReference>
<dbReference type="HOGENOM" id="CLU_021368_0_0_1"/>
<sequence>MCGVSAILLGDPDATSAAVDLHESLYSLQHRGQDAAGIAVCQGSRVFQCKGLGLASEVFSDGRRLQQLPGYMGIGHVRYPTMGTASASEAQPLYVNAPFGISLTVNGNVINTEELRRYLDEEAHRHINSDSDSELLDADGIRPLCIGSRPSATIPGVNDYFMASESVVLQQLGFRDIVDILPGQAVFCPKGGTPIFRQVVPRRGYTPDTFEYIYVARLESWIDGISVYRSRQKMGEKLAEKIKLVLGEKGVEEIDAIIPVPETSNVAAAALAQKLGKPYVTALVKNRYVHRTFILPDQASRLRSVRRKFSFVESEFQGKNLVIVDDSIVRGTTSRQIDFPLIIQVQLAREAGALRVVFVSCSPPCTHPHIYGIDLADRSALIAYNRTQREIADYLGADEVVFLDVDGENGLTAACIEAAQGETPIKNMEIGVFTGGYVTGLPDGYLENLSDLRSGRRQQKAGFESQKAGQGVDGSVAARPAPAGLPCSGEAATPDHREDIKHVVSHLQEVLQKLEALTLRVAADPNLNEIIRRYMKKERLSTEKALQFCTVLSEQIEQIQADFQKHQDSGLTSGILFGKRLQGCMHHMCFMLAHLEKYQKSVAERLSTSSNAESAEEQTLFDKLQNKAKMLQRCLAFCSDVDACMESQSSNIENHVQGDDIIQFLVSIDGKRIDGKNRGIRKRRKQAGGHFGEASLQQMSQDFKSIALHQSGHTKHDTQSSASISAEEPPLATLQSPFGKCHGPGVILDETPTLDFPPDTAGV</sequence>
<dbReference type="OrthoDB" id="191723at2759"/>
<evidence type="ECO:0000256" key="1">
    <source>
        <dbReference type="ARBA" id="ARBA00022679"/>
    </source>
</evidence>
<evidence type="ECO:0000256" key="2">
    <source>
        <dbReference type="ARBA" id="ARBA00022962"/>
    </source>
</evidence>
<organism evidence="5 6">
    <name type="scientific">Metarhizium anisopliae (strain ARSEF 549)</name>
    <dbReference type="NCBI Taxonomy" id="3151832"/>
    <lineage>
        <taxon>Eukaryota</taxon>
        <taxon>Fungi</taxon>
        <taxon>Dikarya</taxon>
        <taxon>Ascomycota</taxon>
        <taxon>Pezizomycotina</taxon>
        <taxon>Sordariomycetes</taxon>
        <taxon>Hypocreomycetidae</taxon>
        <taxon>Hypocreales</taxon>
        <taxon>Clavicipitaceae</taxon>
        <taxon>Metarhizium</taxon>
    </lineage>
</organism>
<evidence type="ECO:0000256" key="3">
    <source>
        <dbReference type="SAM" id="MobiDB-lite"/>
    </source>
</evidence>
<evidence type="ECO:0000313" key="5">
    <source>
        <dbReference type="EMBL" id="KID61017.1"/>
    </source>
</evidence>
<feature type="domain" description="Glutamine amidotransferase type-2" evidence="4">
    <location>
        <begin position="2"/>
        <end position="327"/>
    </location>
</feature>
<feature type="region of interest" description="Disordered" evidence="3">
    <location>
        <begin position="456"/>
        <end position="494"/>
    </location>
</feature>
<keyword evidence="6" id="KW-1185">Reference proteome</keyword>
<accession>A0A0B4EZB4</accession>
<dbReference type="InterPro" id="IPR029057">
    <property type="entry name" value="PRTase-like"/>
</dbReference>
<feature type="non-terminal residue" evidence="5">
    <location>
        <position position="1"/>
    </location>
</feature>
<dbReference type="AlphaFoldDB" id="A0A0B4EZB4"/>
<dbReference type="Proteomes" id="UP000031186">
    <property type="component" value="Unassembled WGS sequence"/>
</dbReference>
<proteinExistence type="predicted"/>